<dbReference type="InterPro" id="IPR029016">
    <property type="entry name" value="GAF-like_dom_sf"/>
</dbReference>
<dbReference type="SMART" id="SM00091">
    <property type="entry name" value="PAS"/>
    <property type="match status" value="5"/>
</dbReference>
<gene>
    <name evidence="9" type="ORF">GCM10010993_29920</name>
</gene>
<dbReference type="InterPro" id="IPR005467">
    <property type="entry name" value="His_kinase_dom"/>
</dbReference>
<feature type="domain" description="PAS" evidence="7">
    <location>
        <begin position="549"/>
        <end position="619"/>
    </location>
</feature>
<dbReference type="Gene3D" id="1.10.287.130">
    <property type="match status" value="1"/>
</dbReference>
<dbReference type="PROSITE" id="PS50113">
    <property type="entry name" value="PAC"/>
    <property type="match status" value="2"/>
</dbReference>
<dbReference type="InterPro" id="IPR000014">
    <property type="entry name" value="PAS"/>
</dbReference>
<organism evidence="9 10">
    <name type="scientific">Belliella aquatica</name>
    <dbReference type="NCBI Taxonomy" id="1323734"/>
    <lineage>
        <taxon>Bacteria</taxon>
        <taxon>Pseudomonadati</taxon>
        <taxon>Bacteroidota</taxon>
        <taxon>Cytophagia</taxon>
        <taxon>Cytophagales</taxon>
        <taxon>Cyclobacteriaceae</taxon>
        <taxon>Belliella</taxon>
    </lineage>
</organism>
<dbReference type="InterPro" id="IPR052162">
    <property type="entry name" value="Sensor_kinase/Photoreceptor"/>
</dbReference>
<keyword evidence="4" id="KW-0808">Transferase</keyword>
<dbReference type="SUPFAM" id="SSF55781">
    <property type="entry name" value="GAF domain-like"/>
    <property type="match status" value="1"/>
</dbReference>
<dbReference type="EC" id="2.7.13.3" evidence="2"/>
<dbReference type="Gene3D" id="3.30.565.10">
    <property type="entry name" value="Histidine kinase-like ATPase, C-terminal domain"/>
    <property type="match status" value="1"/>
</dbReference>
<dbReference type="Pfam" id="PF00512">
    <property type="entry name" value="HisKA"/>
    <property type="match status" value="1"/>
</dbReference>
<dbReference type="SUPFAM" id="SSF55874">
    <property type="entry name" value="ATPase domain of HSP90 chaperone/DNA topoisomerase II/histidine kinase"/>
    <property type="match status" value="1"/>
</dbReference>
<dbReference type="NCBIfam" id="TIGR00229">
    <property type="entry name" value="sensory_box"/>
    <property type="match status" value="3"/>
</dbReference>
<keyword evidence="10" id="KW-1185">Reference proteome</keyword>
<dbReference type="CDD" id="cd00082">
    <property type="entry name" value="HisKA"/>
    <property type="match status" value="1"/>
</dbReference>
<dbReference type="PROSITE" id="PS50109">
    <property type="entry name" value="HIS_KIN"/>
    <property type="match status" value="1"/>
</dbReference>
<feature type="domain" description="PAC" evidence="8">
    <location>
        <begin position="85"/>
        <end position="143"/>
    </location>
</feature>
<feature type="domain" description="PAC" evidence="8">
    <location>
        <begin position="219"/>
        <end position="270"/>
    </location>
</feature>
<dbReference type="Gene3D" id="3.30.450.40">
    <property type="match status" value="1"/>
</dbReference>
<evidence type="ECO:0000313" key="10">
    <source>
        <dbReference type="Proteomes" id="UP000635885"/>
    </source>
</evidence>
<evidence type="ECO:0000259" key="6">
    <source>
        <dbReference type="PROSITE" id="PS50109"/>
    </source>
</evidence>
<dbReference type="SMART" id="SM00387">
    <property type="entry name" value="HATPase_c"/>
    <property type="match status" value="1"/>
</dbReference>
<feature type="domain" description="PAS" evidence="7">
    <location>
        <begin position="671"/>
        <end position="741"/>
    </location>
</feature>
<dbReference type="InterPro" id="IPR004358">
    <property type="entry name" value="Sig_transdc_His_kin-like_C"/>
</dbReference>
<dbReference type="CDD" id="cd00130">
    <property type="entry name" value="PAS"/>
    <property type="match status" value="5"/>
</dbReference>
<dbReference type="Pfam" id="PF08448">
    <property type="entry name" value="PAS_4"/>
    <property type="match status" value="1"/>
</dbReference>
<dbReference type="RefSeq" id="WP_188443913.1">
    <property type="nucleotide sequence ID" value="NZ_BMFD01000013.1"/>
</dbReference>
<comment type="catalytic activity">
    <reaction evidence="1">
        <text>ATP + protein L-histidine = ADP + protein N-phospho-L-histidine.</text>
        <dbReference type="EC" id="2.7.13.3"/>
    </reaction>
</comment>
<evidence type="ECO:0000313" key="9">
    <source>
        <dbReference type="EMBL" id="GGC49454.1"/>
    </source>
</evidence>
<dbReference type="InterPro" id="IPR013656">
    <property type="entry name" value="PAS_4"/>
</dbReference>
<evidence type="ECO:0000256" key="4">
    <source>
        <dbReference type="ARBA" id="ARBA00022679"/>
    </source>
</evidence>
<dbReference type="Proteomes" id="UP000635885">
    <property type="component" value="Unassembled WGS sequence"/>
</dbReference>
<dbReference type="InterPro" id="IPR036890">
    <property type="entry name" value="HATPase_C_sf"/>
</dbReference>
<dbReference type="Pfam" id="PF00989">
    <property type="entry name" value="PAS"/>
    <property type="match status" value="1"/>
</dbReference>
<dbReference type="Pfam" id="PF08447">
    <property type="entry name" value="PAS_3"/>
    <property type="match status" value="3"/>
</dbReference>
<dbReference type="SMART" id="SM00388">
    <property type="entry name" value="HisKA"/>
    <property type="match status" value="1"/>
</dbReference>
<dbReference type="SMART" id="SM00086">
    <property type="entry name" value="PAC"/>
    <property type="match status" value="3"/>
</dbReference>
<dbReference type="Pfam" id="PF02518">
    <property type="entry name" value="HATPase_c"/>
    <property type="match status" value="1"/>
</dbReference>
<dbReference type="PANTHER" id="PTHR43304:SF1">
    <property type="entry name" value="PAC DOMAIN-CONTAINING PROTEIN"/>
    <property type="match status" value="1"/>
</dbReference>
<accession>A0ABQ1N5S2</accession>
<dbReference type="Gene3D" id="3.30.450.20">
    <property type="entry name" value="PAS domain"/>
    <property type="match status" value="5"/>
</dbReference>
<keyword evidence="5" id="KW-0418">Kinase</keyword>
<protein>
    <recommendedName>
        <fullName evidence="2">histidine kinase</fullName>
        <ecNumber evidence="2">2.7.13.3</ecNumber>
    </recommendedName>
</protein>
<evidence type="ECO:0000256" key="2">
    <source>
        <dbReference type="ARBA" id="ARBA00012438"/>
    </source>
</evidence>
<dbReference type="PANTHER" id="PTHR43304">
    <property type="entry name" value="PHYTOCHROME-LIKE PROTEIN CPH1"/>
    <property type="match status" value="1"/>
</dbReference>
<evidence type="ECO:0000259" key="8">
    <source>
        <dbReference type="PROSITE" id="PS50113"/>
    </source>
</evidence>
<dbReference type="InterPro" id="IPR036097">
    <property type="entry name" value="HisK_dim/P_sf"/>
</dbReference>
<dbReference type="InterPro" id="IPR013655">
    <property type="entry name" value="PAS_fold_3"/>
</dbReference>
<proteinExistence type="predicted"/>
<keyword evidence="3" id="KW-0597">Phosphoprotein</keyword>
<dbReference type="InterPro" id="IPR035965">
    <property type="entry name" value="PAS-like_dom_sf"/>
</dbReference>
<comment type="caution">
    <text evidence="9">The sequence shown here is derived from an EMBL/GenBank/DDBJ whole genome shotgun (WGS) entry which is preliminary data.</text>
</comment>
<feature type="domain" description="PAS" evidence="7">
    <location>
        <begin position="271"/>
        <end position="341"/>
    </location>
</feature>
<dbReference type="InterPro" id="IPR001610">
    <property type="entry name" value="PAC"/>
</dbReference>
<evidence type="ECO:0000259" key="7">
    <source>
        <dbReference type="PROSITE" id="PS50112"/>
    </source>
</evidence>
<dbReference type="InterPro" id="IPR000700">
    <property type="entry name" value="PAS-assoc_C"/>
</dbReference>
<evidence type="ECO:0000256" key="3">
    <source>
        <dbReference type="ARBA" id="ARBA00022553"/>
    </source>
</evidence>
<reference evidence="10" key="1">
    <citation type="journal article" date="2019" name="Int. J. Syst. Evol. Microbiol.">
        <title>The Global Catalogue of Microorganisms (GCM) 10K type strain sequencing project: providing services to taxonomists for standard genome sequencing and annotation.</title>
        <authorList>
            <consortium name="The Broad Institute Genomics Platform"/>
            <consortium name="The Broad Institute Genome Sequencing Center for Infectious Disease"/>
            <person name="Wu L."/>
            <person name="Ma J."/>
        </authorList>
    </citation>
    <scope>NUCLEOTIDE SEQUENCE [LARGE SCALE GENOMIC DNA]</scope>
    <source>
        <strain evidence="10">CGMCC 1.12479</strain>
    </source>
</reference>
<dbReference type="SUPFAM" id="SSF55785">
    <property type="entry name" value="PYP-like sensor domain (PAS domain)"/>
    <property type="match status" value="5"/>
</dbReference>
<sequence>MTEHNINQKIFDASPLPSLLILVDEPKFTLVSANPAYLKVTNSKKEDLIGRGLFEAFPSEANQEEGDAQKLRAALQRVLDSKETYKAPIQKYKIPLRGTDEYVDIYWDPMFTPIFDQKGNVSHILHTTEDITSKILAEQNLKSTNQKWDNLIFTIDGIFWEATIDPLQFTFVSPQSKDILGFDPEEWKALGFWESRIYHDDKDFTVSYCSDQVEKGLNHNFEYRFIAKNGEIIWISDVVTVIKEKGVPTLLRGIMTNINDRKKAELERDKNRSKLKNILDRSLDVICTIDQHGYFRDMSSASVNIWGYEPEEMIGRKFMDFVYEEDKPKTQQAAEEIANGLNMTNFENRYVRKNGSIVPLVWSAKFDSRDQMIYCIAKDGTEKMKVEEKNNLRLAINSIFTEDLDLNNIASKSLKLFLEYSRLDYAELWMLSLDNKNMILEAFHGPQHVVPNREIREFNGKVGLMAEITRQDEFLYIEELKDHKSIVRSEFLIKHNFRSAICYPVKFEGQVVAGIILSSIDKKVDLHDIPTLDIDFLVQLGSMIRRKKAEYELNLFFELSPDLLCIAGFDGYFKKVNQSFVKVLGYSEEEILNTSYNDFTHPEDKGSTQATVEKLGDGNNITYYESRYKTKYGNYIWLAWTSTPLLEEGLIFAIAKDITEKKIQEEELKLSNKKVSETLESIQDGFCALDQNWIVTYWNTEAENMLFKERSFILGKNIWEVFPEAKELKFFSCLDQAVKDQKPIRFEEYFPPLKLWLDLSAFPSEDGVTVYFRNVNDRKAAELQMLELNLTLEQKAHELEESNAELEQFAFVASHDLQEPLRMVTSFLQQLEKKYANVLDKKGLQYLNFASDGAVRMRQIILDLLEFSRIGRIEYQEESINLNELMKEISRINHTVLDEKQALLTWDNLPEIKGEKGPIFQLFQNFISNGLKYQKESARPKVHISCKALKDSWEFTVSDNGIGIAEEYQNKVFEIFQRLHRKDEYSGTGIGLSICKKIVEKYGGTIRIKSEEGKGSHFIFTLKTKV</sequence>
<dbReference type="PROSITE" id="PS50112">
    <property type="entry name" value="PAS"/>
    <property type="match status" value="3"/>
</dbReference>
<dbReference type="InterPro" id="IPR003661">
    <property type="entry name" value="HisK_dim/P_dom"/>
</dbReference>
<feature type="domain" description="Histidine kinase" evidence="6">
    <location>
        <begin position="812"/>
        <end position="1026"/>
    </location>
</feature>
<dbReference type="EMBL" id="BMFD01000013">
    <property type="protein sequence ID" value="GGC49454.1"/>
    <property type="molecule type" value="Genomic_DNA"/>
</dbReference>
<dbReference type="InterPro" id="IPR003594">
    <property type="entry name" value="HATPase_dom"/>
</dbReference>
<name>A0ABQ1N5S2_9BACT</name>
<evidence type="ECO:0000256" key="1">
    <source>
        <dbReference type="ARBA" id="ARBA00000085"/>
    </source>
</evidence>
<dbReference type="PRINTS" id="PR00344">
    <property type="entry name" value="BCTRLSENSOR"/>
</dbReference>
<evidence type="ECO:0000256" key="5">
    <source>
        <dbReference type="ARBA" id="ARBA00022777"/>
    </source>
</evidence>
<dbReference type="InterPro" id="IPR013767">
    <property type="entry name" value="PAS_fold"/>
</dbReference>
<dbReference type="SUPFAM" id="SSF47384">
    <property type="entry name" value="Homodimeric domain of signal transducing histidine kinase"/>
    <property type="match status" value="1"/>
</dbReference>